<evidence type="ECO:0000313" key="1">
    <source>
        <dbReference type="EMBL" id="OYR23956.1"/>
    </source>
</evidence>
<dbReference type="EMBL" id="NNRM01000037">
    <property type="protein sequence ID" value="OYR23956.1"/>
    <property type="molecule type" value="Genomic_DNA"/>
</dbReference>
<dbReference type="AlphaFoldDB" id="A0A256GAJ8"/>
<accession>A0A256GAJ8</accession>
<reference evidence="1 2" key="1">
    <citation type="submission" date="2017-07" db="EMBL/GenBank/DDBJ databases">
        <title>Phylogenetic study on the rhizospheric bacterium Ochrobactrum sp. A44.</title>
        <authorList>
            <person name="Krzyzanowska D.M."/>
            <person name="Ossowicki A."/>
            <person name="Rajewska M."/>
            <person name="Maciag T."/>
            <person name="Kaczynski Z."/>
            <person name="Czerwicka M."/>
            <person name="Jafra S."/>
        </authorList>
    </citation>
    <scope>NUCLEOTIDE SEQUENCE [LARGE SCALE GENOMIC DNA]</scope>
    <source>
        <strain evidence="1 2">CCUG 30717</strain>
    </source>
</reference>
<gene>
    <name evidence="1" type="ORF">CEV34_3289</name>
</gene>
<evidence type="ECO:0000313" key="2">
    <source>
        <dbReference type="Proteomes" id="UP000216188"/>
    </source>
</evidence>
<name>A0A256GAJ8_9HYPH</name>
<dbReference type="Proteomes" id="UP000216188">
    <property type="component" value="Unassembled WGS sequence"/>
</dbReference>
<protein>
    <submittedName>
        <fullName evidence="1">Uncharacterized protein</fullName>
    </submittedName>
</protein>
<keyword evidence="2" id="KW-1185">Reference proteome</keyword>
<organism evidence="1 2">
    <name type="scientific">Brucella pseudogrignonensis</name>
    <dbReference type="NCBI Taxonomy" id="419475"/>
    <lineage>
        <taxon>Bacteria</taxon>
        <taxon>Pseudomonadati</taxon>
        <taxon>Pseudomonadota</taxon>
        <taxon>Alphaproteobacteria</taxon>
        <taxon>Hyphomicrobiales</taxon>
        <taxon>Brucellaceae</taxon>
        <taxon>Brucella/Ochrobactrum group</taxon>
        <taxon>Brucella</taxon>
    </lineage>
</organism>
<sequence>MGAAGAGVNEGAHADGAAAQQRAMMLRLNCGGLSRADDCLFGVVVKISGHVIC</sequence>
<proteinExistence type="predicted"/>
<comment type="caution">
    <text evidence="1">The sequence shown here is derived from an EMBL/GenBank/DDBJ whole genome shotgun (WGS) entry which is preliminary data.</text>
</comment>